<evidence type="ECO:0000256" key="3">
    <source>
        <dbReference type="ARBA" id="ARBA00022840"/>
    </source>
</evidence>
<comment type="similarity">
    <text evidence="1">Belongs to the AAA ATPase family.</text>
</comment>
<dbReference type="SUPFAM" id="SSF52540">
    <property type="entry name" value="P-loop containing nucleoside triphosphate hydrolases"/>
    <property type="match status" value="1"/>
</dbReference>
<evidence type="ECO:0000313" key="7">
    <source>
        <dbReference type="EMBL" id="POP54451.1"/>
    </source>
</evidence>
<sequence length="363" mass="40668">MQPNETLEIARLALEGKPSDVRLYIAKLVRKARRTDPDYASKLEALLKSETSRSNGVLRKGRHPEQEIPEKLELALLRRYHGAPVAAPLLDSAVSDQLQQILMERRHASQLALKGLSPASALIFQGPPGVGKTMTAGWLAQQLDLPLYVLDLTAVMSSLLGKTGSNLRSVLDYAKSHPCVLFLDEIDAIAKKRSDDSDVGELKRLVNVLLQEIENWPDQGLLVAATNHPELVDPALWRRFDLDVTFSLPNDENIKKAVIEFLGDDRVEFTNYLDLLADSLRGESYSNIKRAIYKLRKMKLINPEGFENFGIQQLIPNIDTLSRQERITLAVKLVSQHAFPKQRAAKLLGVSRDTIRKKLGENE</sequence>
<dbReference type="InterPro" id="IPR027417">
    <property type="entry name" value="P-loop_NTPase"/>
</dbReference>
<evidence type="ECO:0000256" key="2">
    <source>
        <dbReference type="ARBA" id="ARBA00022741"/>
    </source>
</evidence>
<feature type="domain" description="AAA+ ATPase" evidence="4">
    <location>
        <begin position="118"/>
        <end position="250"/>
    </location>
</feature>
<keyword evidence="3" id="KW-0067">ATP-binding</keyword>
<proteinExistence type="inferred from homology"/>
<protein>
    <submittedName>
        <fullName evidence="6">AAA family ATPase</fullName>
    </submittedName>
</protein>
<dbReference type="Gene3D" id="3.40.50.300">
    <property type="entry name" value="P-loop containing nucleotide triphosphate hydrolases"/>
    <property type="match status" value="1"/>
</dbReference>
<accession>A0A2S4HGL9</accession>
<dbReference type="SMART" id="SM00382">
    <property type="entry name" value="AAA"/>
    <property type="match status" value="1"/>
</dbReference>
<dbReference type="InterPro" id="IPR003593">
    <property type="entry name" value="AAA+_ATPase"/>
</dbReference>
<dbReference type="AlphaFoldDB" id="A0A2S4HGL9"/>
<evidence type="ECO:0000259" key="4">
    <source>
        <dbReference type="SMART" id="SM00382"/>
    </source>
</evidence>
<gene>
    <name evidence="7" type="ORF">C0068_01305</name>
    <name evidence="8" type="ORF">C0068_01665</name>
    <name evidence="6" type="ORF">C0068_09865</name>
    <name evidence="5" type="ORF">C0068_10975</name>
</gene>
<dbReference type="CDD" id="cd19481">
    <property type="entry name" value="RecA-like_protease"/>
    <property type="match status" value="1"/>
</dbReference>
<dbReference type="Proteomes" id="UP000237222">
    <property type="component" value="Unassembled WGS sequence"/>
</dbReference>
<name>A0A2S4HGL9_9GAMM</name>
<comment type="caution">
    <text evidence="6">The sequence shown here is derived from an EMBL/GenBank/DDBJ whole genome shotgun (WGS) entry which is preliminary data.</text>
</comment>
<dbReference type="OrthoDB" id="9809379at2"/>
<evidence type="ECO:0000313" key="6">
    <source>
        <dbReference type="EMBL" id="POP52841.1"/>
    </source>
</evidence>
<organism evidence="6 9">
    <name type="scientific">Zhongshania marina</name>
    <dbReference type="NCBI Taxonomy" id="2304603"/>
    <lineage>
        <taxon>Bacteria</taxon>
        <taxon>Pseudomonadati</taxon>
        <taxon>Pseudomonadota</taxon>
        <taxon>Gammaproteobacteria</taxon>
        <taxon>Cellvibrionales</taxon>
        <taxon>Spongiibacteraceae</taxon>
        <taxon>Zhongshania</taxon>
    </lineage>
</organism>
<dbReference type="EMBL" id="PQGG01000022">
    <property type="protein sequence ID" value="POP52841.1"/>
    <property type="molecule type" value="Genomic_DNA"/>
</dbReference>
<dbReference type="EMBL" id="PQGG01000005">
    <property type="protein sequence ID" value="POP54517.1"/>
    <property type="molecule type" value="Genomic_DNA"/>
</dbReference>
<dbReference type="EMBL" id="PQGG01000027">
    <property type="protein sequence ID" value="POP52594.1"/>
    <property type="molecule type" value="Genomic_DNA"/>
</dbReference>
<dbReference type="Pfam" id="PF00004">
    <property type="entry name" value="AAA"/>
    <property type="match status" value="1"/>
</dbReference>
<evidence type="ECO:0000313" key="8">
    <source>
        <dbReference type="EMBL" id="POP54517.1"/>
    </source>
</evidence>
<keyword evidence="2" id="KW-0547">Nucleotide-binding</keyword>
<dbReference type="EMBL" id="PQGG01000005">
    <property type="protein sequence ID" value="POP54451.1"/>
    <property type="molecule type" value="Genomic_DNA"/>
</dbReference>
<dbReference type="PANTHER" id="PTHR23073">
    <property type="entry name" value="26S PROTEASOME REGULATORY SUBUNIT"/>
    <property type="match status" value="1"/>
</dbReference>
<evidence type="ECO:0000256" key="1">
    <source>
        <dbReference type="ARBA" id="ARBA00006914"/>
    </source>
</evidence>
<dbReference type="RefSeq" id="WP_103682693.1">
    <property type="nucleotide sequence ID" value="NZ_PQGG01000005.1"/>
</dbReference>
<reference evidence="6 9" key="1">
    <citation type="submission" date="2018-01" db="EMBL/GenBank/DDBJ databases">
        <authorList>
            <person name="Yu X.-D."/>
        </authorList>
    </citation>
    <scope>NUCLEOTIDE SEQUENCE [LARGE SCALE GENOMIC DNA]</scope>
    <source>
        <strain evidence="6 9">ZX-21</strain>
    </source>
</reference>
<dbReference type="InterPro" id="IPR003959">
    <property type="entry name" value="ATPase_AAA_core"/>
</dbReference>
<dbReference type="GO" id="GO:0005524">
    <property type="term" value="F:ATP binding"/>
    <property type="evidence" value="ECO:0007669"/>
    <property type="project" value="UniProtKB-KW"/>
</dbReference>
<evidence type="ECO:0000313" key="5">
    <source>
        <dbReference type="EMBL" id="POP52594.1"/>
    </source>
</evidence>
<evidence type="ECO:0000313" key="9">
    <source>
        <dbReference type="Proteomes" id="UP000237222"/>
    </source>
</evidence>
<dbReference type="GO" id="GO:0016887">
    <property type="term" value="F:ATP hydrolysis activity"/>
    <property type="evidence" value="ECO:0007669"/>
    <property type="project" value="InterPro"/>
</dbReference>
<dbReference type="InterPro" id="IPR050221">
    <property type="entry name" value="26S_Proteasome_ATPase"/>
</dbReference>